<dbReference type="HOGENOM" id="CLU_163864_2_1_6"/>
<dbReference type="Proteomes" id="UP000009144">
    <property type="component" value="Chromosome"/>
</dbReference>
<dbReference type="InterPro" id="IPR022479">
    <property type="entry name" value="PqqD_bac"/>
</dbReference>
<comment type="subunit">
    <text evidence="2">Monomer. Interacts with PqqE.</text>
</comment>
<dbReference type="KEGG" id="mej:Q7A_452"/>
<dbReference type="GO" id="GO:0018189">
    <property type="term" value="P:pyrroloquinoline quinone biosynthetic process"/>
    <property type="evidence" value="ECO:0007669"/>
    <property type="project" value="UniProtKB-UniPathway"/>
</dbReference>
<dbReference type="Pfam" id="PF05402">
    <property type="entry name" value="PqqD"/>
    <property type="match status" value="1"/>
</dbReference>
<dbReference type="InterPro" id="IPR041881">
    <property type="entry name" value="PqqD_sf"/>
</dbReference>
<keyword evidence="5" id="KW-1185">Reference proteome</keyword>
<dbReference type="EMBL" id="CP003390">
    <property type="protein sequence ID" value="AFI83303.1"/>
    <property type="molecule type" value="Genomic_DNA"/>
</dbReference>
<dbReference type="PATRIC" id="fig|754476.3.peg.447"/>
<dbReference type="AlphaFoldDB" id="I1XFY4"/>
<sequence>MVKNITPENIVELAPLYLFRWEEPQQAHILLYPEGVVKLNETGAAIIKHCDGTHTVKEISTLLSDLYTTDVSESVQKFLEVSYAKGWIRIKS</sequence>
<dbReference type="OrthoDB" id="7356791at2"/>
<proteinExistence type="predicted"/>
<evidence type="ECO:0000313" key="5">
    <source>
        <dbReference type="Proteomes" id="UP000009144"/>
    </source>
</evidence>
<dbReference type="Gene3D" id="1.10.10.1150">
    <property type="entry name" value="Coenzyme PQQ synthesis protein D (PqqD)"/>
    <property type="match status" value="1"/>
</dbReference>
<dbReference type="eggNOG" id="ENOG5032Z81">
    <property type="taxonomic scope" value="Bacteria"/>
</dbReference>
<gene>
    <name evidence="4" type="ordered locus">Q7A_452</name>
</gene>
<protein>
    <submittedName>
        <fullName evidence="4">Coenzyme PQQ synthesis protein D</fullName>
    </submittedName>
</protein>
<evidence type="ECO:0000313" key="4">
    <source>
        <dbReference type="EMBL" id="AFI83303.1"/>
    </source>
</evidence>
<dbReference type="InterPro" id="IPR008792">
    <property type="entry name" value="PQQD"/>
</dbReference>
<dbReference type="STRING" id="754476.Q7A_452"/>
<organism evidence="4 5">
    <name type="scientific">Methylophaga nitratireducenticrescens</name>
    <dbReference type="NCBI Taxonomy" id="754476"/>
    <lineage>
        <taxon>Bacteria</taxon>
        <taxon>Pseudomonadati</taxon>
        <taxon>Pseudomonadota</taxon>
        <taxon>Gammaproteobacteria</taxon>
        <taxon>Thiotrichales</taxon>
        <taxon>Piscirickettsiaceae</taxon>
        <taxon>Methylophaga</taxon>
    </lineage>
</organism>
<keyword evidence="3" id="KW-0884">PQQ biosynthesis</keyword>
<comment type="pathway">
    <text evidence="1">Cofactor biosynthesis; pyrroloquinoline quinone biosynthesis.</text>
</comment>
<evidence type="ECO:0000256" key="2">
    <source>
        <dbReference type="ARBA" id="ARBA00011741"/>
    </source>
</evidence>
<reference evidence="4 5" key="1">
    <citation type="journal article" date="2012" name="J. Bacteriol.">
        <title>Complete genome sequences of Methylophaga sp. strain JAM1 and Methylophaga sp. strain JAM7.</title>
        <authorList>
            <person name="Villeneuve C."/>
            <person name="Martineau C."/>
            <person name="Mauffrey F."/>
            <person name="Villemur R."/>
        </authorList>
    </citation>
    <scope>NUCLEOTIDE SEQUENCE [LARGE SCALE GENOMIC DNA]</scope>
    <source>
        <strain evidence="4 5">JAM1</strain>
    </source>
</reference>
<evidence type="ECO:0000256" key="1">
    <source>
        <dbReference type="ARBA" id="ARBA00004886"/>
    </source>
</evidence>
<dbReference type="NCBIfam" id="TIGR03859">
    <property type="entry name" value="PQQ_PqqD"/>
    <property type="match status" value="1"/>
</dbReference>
<reference evidence="4 5" key="2">
    <citation type="journal article" date="2013" name="Int. J. Syst. Evol. Microbiol.">
        <title>Methylophaga nitratireducenticrescens sp. nov. and Methylophaga frappieri sp. nov., isolated from the biofilm of the methanol-fed denitrification system treating the seawater at the Montreal Biodome.</title>
        <authorList>
            <person name="Villeneuve C."/>
            <person name="Martineau C."/>
            <person name="Mauffrey F."/>
            <person name="Villemur R."/>
        </authorList>
    </citation>
    <scope>NUCLEOTIDE SEQUENCE [LARGE SCALE GENOMIC DNA]</scope>
    <source>
        <strain evidence="4 5">JAM1</strain>
    </source>
</reference>
<dbReference type="RefSeq" id="WP_014705678.1">
    <property type="nucleotide sequence ID" value="NC_017857.3"/>
</dbReference>
<accession>I1XFY4</accession>
<dbReference type="UniPathway" id="UPA00539"/>
<name>I1XFY4_METNJ</name>
<dbReference type="GO" id="GO:0048038">
    <property type="term" value="F:quinone binding"/>
    <property type="evidence" value="ECO:0007669"/>
    <property type="project" value="InterPro"/>
</dbReference>
<evidence type="ECO:0000256" key="3">
    <source>
        <dbReference type="ARBA" id="ARBA00022905"/>
    </source>
</evidence>